<dbReference type="Gene3D" id="2.130.10.10">
    <property type="entry name" value="YVTN repeat-like/Quinoprotein amine dehydrogenase"/>
    <property type="match status" value="1"/>
</dbReference>
<gene>
    <name evidence="1" type="ORF">Ahy_B02g061545</name>
</gene>
<dbReference type="InterPro" id="IPR036322">
    <property type="entry name" value="WD40_repeat_dom_sf"/>
</dbReference>
<comment type="caution">
    <text evidence="1">The sequence shown here is derived from an EMBL/GenBank/DDBJ whole genome shotgun (WGS) entry which is preliminary data.</text>
</comment>
<dbReference type="PANTHER" id="PTHR44083">
    <property type="entry name" value="TOPLESS-RELATED PROTEIN 1-RELATED"/>
    <property type="match status" value="1"/>
</dbReference>
<dbReference type="AlphaFoldDB" id="A0A445ALF8"/>
<protein>
    <submittedName>
        <fullName evidence="1">Uncharacterized protein</fullName>
    </submittedName>
</protein>
<dbReference type="SUPFAM" id="SSF50978">
    <property type="entry name" value="WD40 repeat-like"/>
    <property type="match status" value="1"/>
</dbReference>
<sequence length="221" mass="25520">MCALNCGEGMIVVINDYSRMRLAVDLVYKWHNPKRDMIKEFAVANWNKKMQQSLKLPENVRVTKDNNILAIGMDDSSIQIYNVRVDEVKSKLKGHTKRITALKEWLHFIVQTLGWITDCCEKIEFRDWALPLACEKKFREITDSRLNGDYVEEELRRVVLIALICAQSQAEKRPTMLEVVELLKGDSKDKISQLEAIELFISSVTVGHDHGFGKFRDFMGL</sequence>
<dbReference type="PANTHER" id="PTHR44083:SF45">
    <property type="entry name" value="TOPLESS-RELATED PROTEIN 1"/>
    <property type="match status" value="1"/>
</dbReference>
<evidence type="ECO:0000313" key="1">
    <source>
        <dbReference type="EMBL" id="RYR27204.1"/>
    </source>
</evidence>
<evidence type="ECO:0000313" key="2">
    <source>
        <dbReference type="Proteomes" id="UP000289738"/>
    </source>
</evidence>
<dbReference type="STRING" id="3818.A0A445ALF8"/>
<dbReference type="Gene3D" id="1.10.510.10">
    <property type="entry name" value="Transferase(Phosphotransferase) domain 1"/>
    <property type="match status" value="1"/>
</dbReference>
<dbReference type="InterPro" id="IPR015943">
    <property type="entry name" value="WD40/YVTN_repeat-like_dom_sf"/>
</dbReference>
<dbReference type="InterPro" id="IPR027728">
    <property type="entry name" value="Topless_fam"/>
</dbReference>
<name>A0A445ALF8_ARAHY</name>
<reference evidence="1 2" key="1">
    <citation type="submission" date="2019-01" db="EMBL/GenBank/DDBJ databases">
        <title>Sequencing of cultivated peanut Arachis hypogaea provides insights into genome evolution and oil improvement.</title>
        <authorList>
            <person name="Chen X."/>
        </authorList>
    </citation>
    <scope>NUCLEOTIDE SEQUENCE [LARGE SCALE GENOMIC DNA]</scope>
    <source>
        <strain evidence="2">cv. Fuhuasheng</strain>
        <tissue evidence="1">Leaves</tissue>
    </source>
</reference>
<dbReference type="GO" id="GO:0006355">
    <property type="term" value="P:regulation of DNA-templated transcription"/>
    <property type="evidence" value="ECO:0007669"/>
    <property type="project" value="InterPro"/>
</dbReference>
<proteinExistence type="predicted"/>
<organism evidence="1 2">
    <name type="scientific">Arachis hypogaea</name>
    <name type="common">Peanut</name>
    <dbReference type="NCBI Taxonomy" id="3818"/>
    <lineage>
        <taxon>Eukaryota</taxon>
        <taxon>Viridiplantae</taxon>
        <taxon>Streptophyta</taxon>
        <taxon>Embryophyta</taxon>
        <taxon>Tracheophyta</taxon>
        <taxon>Spermatophyta</taxon>
        <taxon>Magnoliopsida</taxon>
        <taxon>eudicotyledons</taxon>
        <taxon>Gunneridae</taxon>
        <taxon>Pentapetalae</taxon>
        <taxon>rosids</taxon>
        <taxon>fabids</taxon>
        <taxon>Fabales</taxon>
        <taxon>Fabaceae</taxon>
        <taxon>Papilionoideae</taxon>
        <taxon>50 kb inversion clade</taxon>
        <taxon>dalbergioids sensu lato</taxon>
        <taxon>Dalbergieae</taxon>
        <taxon>Pterocarpus clade</taxon>
        <taxon>Arachis</taxon>
    </lineage>
</organism>
<keyword evidence="2" id="KW-1185">Reference proteome</keyword>
<accession>A0A445ALF8</accession>
<dbReference type="EMBL" id="SDMP01000012">
    <property type="protein sequence ID" value="RYR27204.1"/>
    <property type="molecule type" value="Genomic_DNA"/>
</dbReference>
<dbReference type="Proteomes" id="UP000289738">
    <property type="component" value="Chromosome B02"/>
</dbReference>